<protein>
    <submittedName>
        <fullName evidence="3">Putative dnaJ-like subfamily C member 12-like</fullName>
    </submittedName>
</protein>
<dbReference type="PRINTS" id="PR00625">
    <property type="entry name" value="JDOMAIN"/>
</dbReference>
<dbReference type="InterPro" id="IPR036869">
    <property type="entry name" value="J_dom_sf"/>
</dbReference>
<dbReference type="PROSITE" id="PS50076">
    <property type="entry name" value="DNAJ_2"/>
    <property type="match status" value="1"/>
</dbReference>
<dbReference type="SMART" id="SM00271">
    <property type="entry name" value="DnaJ"/>
    <property type="match status" value="1"/>
</dbReference>
<organism evidence="3 4">
    <name type="scientific">Stichopus japonicus</name>
    <name type="common">Sea cucumber</name>
    <dbReference type="NCBI Taxonomy" id="307972"/>
    <lineage>
        <taxon>Eukaryota</taxon>
        <taxon>Metazoa</taxon>
        <taxon>Echinodermata</taxon>
        <taxon>Eleutherozoa</taxon>
        <taxon>Echinozoa</taxon>
        <taxon>Holothuroidea</taxon>
        <taxon>Aspidochirotacea</taxon>
        <taxon>Aspidochirotida</taxon>
        <taxon>Stichopodidae</taxon>
        <taxon>Apostichopus</taxon>
    </lineage>
</organism>
<feature type="domain" description="J" evidence="2">
    <location>
        <begin position="14"/>
        <end position="79"/>
    </location>
</feature>
<dbReference type="PANTHER" id="PTHR44500:SF1">
    <property type="entry name" value="DNAJ HOMOLOG SUBFAMILY C MEMBER 12"/>
    <property type="match status" value="1"/>
</dbReference>
<dbReference type="Proteomes" id="UP000230750">
    <property type="component" value="Unassembled WGS sequence"/>
</dbReference>
<keyword evidence="4" id="KW-1185">Reference proteome</keyword>
<dbReference type="EMBL" id="MRZV01001447">
    <property type="protein sequence ID" value="PIK37800.1"/>
    <property type="molecule type" value="Genomic_DNA"/>
</dbReference>
<dbReference type="Gene3D" id="1.10.287.110">
    <property type="entry name" value="DnaJ domain"/>
    <property type="match status" value="1"/>
</dbReference>
<dbReference type="OrthoDB" id="436519at2759"/>
<dbReference type="Pfam" id="PF00226">
    <property type="entry name" value="DnaJ"/>
    <property type="match status" value="1"/>
</dbReference>
<reference evidence="3 4" key="1">
    <citation type="journal article" date="2017" name="PLoS Biol.">
        <title>The sea cucumber genome provides insights into morphological evolution and visceral regeneration.</title>
        <authorList>
            <person name="Zhang X."/>
            <person name="Sun L."/>
            <person name="Yuan J."/>
            <person name="Sun Y."/>
            <person name="Gao Y."/>
            <person name="Zhang L."/>
            <person name="Li S."/>
            <person name="Dai H."/>
            <person name="Hamel J.F."/>
            <person name="Liu C."/>
            <person name="Yu Y."/>
            <person name="Liu S."/>
            <person name="Lin W."/>
            <person name="Guo K."/>
            <person name="Jin S."/>
            <person name="Xu P."/>
            <person name="Storey K.B."/>
            <person name="Huan P."/>
            <person name="Zhang T."/>
            <person name="Zhou Y."/>
            <person name="Zhang J."/>
            <person name="Lin C."/>
            <person name="Li X."/>
            <person name="Xing L."/>
            <person name="Huo D."/>
            <person name="Sun M."/>
            <person name="Wang L."/>
            <person name="Mercier A."/>
            <person name="Li F."/>
            <person name="Yang H."/>
            <person name="Xiang J."/>
        </authorList>
    </citation>
    <scope>NUCLEOTIDE SEQUENCE [LARGE SCALE GENOMIC DNA]</scope>
    <source>
        <strain evidence="3">Shaxun</strain>
        <tissue evidence="3">Muscle</tissue>
    </source>
</reference>
<evidence type="ECO:0000256" key="1">
    <source>
        <dbReference type="ARBA" id="ARBA00023186"/>
    </source>
</evidence>
<name>A0A2G8JQ16_STIJA</name>
<dbReference type="CDD" id="cd06257">
    <property type="entry name" value="DnaJ"/>
    <property type="match status" value="1"/>
</dbReference>
<dbReference type="STRING" id="307972.A0A2G8JQ16"/>
<proteinExistence type="predicted"/>
<sequence>MDEIWNATITDEDDFYKVLGCDESSTMEQIMTEYKALARECHPDKRPNDPEAAERFSKIQKAREVLGNEESRADYDKWRRSGLTIRYSTWLATHGHARMSLHWATKKKPQPALEDCSPPKHDISYITQESYTPSLSKMGGAPFFEGTTLSTRSLLFSVEVKGYLGSPEVKCGNLVNTYLKKGSLGKPHI</sequence>
<dbReference type="AlphaFoldDB" id="A0A2G8JQ16"/>
<evidence type="ECO:0000313" key="3">
    <source>
        <dbReference type="EMBL" id="PIK37800.1"/>
    </source>
</evidence>
<dbReference type="GO" id="GO:0005737">
    <property type="term" value="C:cytoplasm"/>
    <property type="evidence" value="ECO:0007669"/>
    <property type="project" value="TreeGrafter"/>
</dbReference>
<accession>A0A2G8JQ16</accession>
<dbReference type="PANTHER" id="PTHR44500">
    <property type="entry name" value="DNAJ HOMOLOG SUBFAMILY C MEMBER 12"/>
    <property type="match status" value="1"/>
</dbReference>
<dbReference type="SUPFAM" id="SSF46565">
    <property type="entry name" value="Chaperone J-domain"/>
    <property type="match status" value="1"/>
</dbReference>
<dbReference type="InterPro" id="IPR029827">
    <property type="entry name" value="JDP1-like"/>
</dbReference>
<evidence type="ECO:0000313" key="4">
    <source>
        <dbReference type="Proteomes" id="UP000230750"/>
    </source>
</evidence>
<gene>
    <name evidence="3" type="ORF">BSL78_25367</name>
</gene>
<evidence type="ECO:0000259" key="2">
    <source>
        <dbReference type="PROSITE" id="PS50076"/>
    </source>
</evidence>
<dbReference type="InterPro" id="IPR001623">
    <property type="entry name" value="DnaJ_domain"/>
</dbReference>
<comment type="caution">
    <text evidence="3">The sequence shown here is derived from an EMBL/GenBank/DDBJ whole genome shotgun (WGS) entry which is preliminary data.</text>
</comment>
<keyword evidence="1" id="KW-0143">Chaperone</keyword>